<dbReference type="GO" id="GO:0006813">
    <property type="term" value="P:potassium ion transport"/>
    <property type="evidence" value="ECO:0007669"/>
    <property type="project" value="TreeGrafter"/>
</dbReference>
<proteinExistence type="predicted"/>
<dbReference type="Proteomes" id="UP001295740">
    <property type="component" value="Unassembled WGS sequence"/>
</dbReference>
<dbReference type="GO" id="GO:1902600">
    <property type="term" value="P:proton transmembrane transport"/>
    <property type="evidence" value="ECO:0007669"/>
    <property type="project" value="TreeGrafter"/>
</dbReference>
<dbReference type="PANTHER" id="PTHR28062">
    <property type="entry name" value="K+-H+ EXCHANGE-LIKE PROTEIN"/>
    <property type="match status" value="1"/>
</dbReference>
<feature type="compositionally biased region" description="Basic and acidic residues" evidence="1">
    <location>
        <begin position="268"/>
        <end position="279"/>
    </location>
</feature>
<feature type="compositionally biased region" description="Low complexity" evidence="1">
    <location>
        <begin position="280"/>
        <end position="295"/>
    </location>
</feature>
<protein>
    <submittedName>
        <fullName evidence="2">Uu.00g049720.m01.CDS01</fullName>
    </submittedName>
</protein>
<organism evidence="2 3">
    <name type="scientific">Anthostomella pinea</name>
    <dbReference type="NCBI Taxonomy" id="933095"/>
    <lineage>
        <taxon>Eukaryota</taxon>
        <taxon>Fungi</taxon>
        <taxon>Dikarya</taxon>
        <taxon>Ascomycota</taxon>
        <taxon>Pezizomycotina</taxon>
        <taxon>Sordariomycetes</taxon>
        <taxon>Xylariomycetidae</taxon>
        <taxon>Xylariales</taxon>
        <taxon>Xylariaceae</taxon>
        <taxon>Anthostomella</taxon>
    </lineage>
</organism>
<name>A0AAI8VBV7_9PEZI</name>
<evidence type="ECO:0000313" key="2">
    <source>
        <dbReference type="EMBL" id="CAJ2502119.1"/>
    </source>
</evidence>
<sequence>MRLFLLPISTRRTLLYSQKLQTLPSEKQTYLDKATIKAATLWAGWEKKESGWQKKVVEYGNYALRRIPYEEWGLKSVPPLSTRRREEEILGKEKHHLIYPQSVIPTTKATGVLRTLGTERESLHKSRLIWCFVGMPISAPFALIPIIPNLPFFYLVYRAWSHWRALAGGRHIKWLAENDFLTLAPSKVLDTIYTPLLLPDSPGQMVTDAKSESAPSINEGPLEGDEKMLLTQDHGRELVRALEIPELEVELERAIWQVEDAISQKKKQKEEEENSKADDSASTTSDSSNSDSDKK</sequence>
<gene>
    <name evidence="2" type="ORF">KHLLAP_LOCUS2587</name>
</gene>
<dbReference type="GO" id="GO:0005743">
    <property type="term" value="C:mitochondrial inner membrane"/>
    <property type="evidence" value="ECO:0007669"/>
    <property type="project" value="TreeGrafter"/>
</dbReference>
<comment type="caution">
    <text evidence="2">The sequence shown here is derived from an EMBL/GenBank/DDBJ whole genome shotgun (WGS) entry which is preliminary data.</text>
</comment>
<dbReference type="AlphaFoldDB" id="A0AAI8VBV7"/>
<dbReference type="EMBL" id="CAUWAG010000003">
    <property type="protein sequence ID" value="CAJ2502119.1"/>
    <property type="molecule type" value="Genomic_DNA"/>
</dbReference>
<evidence type="ECO:0000256" key="1">
    <source>
        <dbReference type="SAM" id="MobiDB-lite"/>
    </source>
</evidence>
<reference evidence="2" key="1">
    <citation type="submission" date="2023-10" db="EMBL/GenBank/DDBJ databases">
        <authorList>
            <person name="Hackl T."/>
        </authorList>
    </citation>
    <scope>NUCLEOTIDE SEQUENCE</scope>
</reference>
<feature type="region of interest" description="Disordered" evidence="1">
    <location>
        <begin position="263"/>
        <end position="295"/>
    </location>
</feature>
<dbReference type="PANTHER" id="PTHR28062:SF1">
    <property type="entry name" value="TRANSMEMBRANE PROTEIN"/>
    <property type="match status" value="1"/>
</dbReference>
<feature type="region of interest" description="Disordered" evidence="1">
    <location>
        <begin position="204"/>
        <end position="223"/>
    </location>
</feature>
<dbReference type="Pfam" id="PF10173">
    <property type="entry name" value="Mit_KHE1"/>
    <property type="match status" value="1"/>
</dbReference>
<dbReference type="InterPro" id="IPR018786">
    <property type="entry name" value="Mit_KHE1"/>
</dbReference>
<accession>A0AAI8VBV7</accession>
<evidence type="ECO:0000313" key="3">
    <source>
        <dbReference type="Proteomes" id="UP001295740"/>
    </source>
</evidence>
<keyword evidence="3" id="KW-1185">Reference proteome</keyword>